<evidence type="ECO:0000313" key="2">
    <source>
        <dbReference type="Proteomes" id="UP000053558"/>
    </source>
</evidence>
<name>A0A5M3MDS5_CONPW</name>
<dbReference type="GeneID" id="19201320"/>
<gene>
    <name evidence="1" type="ORF">CONPUDRAFT_139291</name>
</gene>
<dbReference type="EMBL" id="JH711584">
    <property type="protein sequence ID" value="EIW77378.1"/>
    <property type="molecule type" value="Genomic_DNA"/>
</dbReference>
<accession>A0A5M3MDS5</accession>
<evidence type="ECO:0000313" key="1">
    <source>
        <dbReference type="EMBL" id="EIW77378.1"/>
    </source>
</evidence>
<dbReference type="KEGG" id="cput:CONPUDRAFT_139291"/>
<dbReference type="AlphaFoldDB" id="A0A5M3MDS5"/>
<reference evidence="2" key="1">
    <citation type="journal article" date="2012" name="Science">
        <title>The Paleozoic origin of enzymatic lignin decomposition reconstructed from 31 fungal genomes.</title>
        <authorList>
            <person name="Floudas D."/>
            <person name="Binder M."/>
            <person name="Riley R."/>
            <person name="Barry K."/>
            <person name="Blanchette R.A."/>
            <person name="Henrissat B."/>
            <person name="Martinez A.T."/>
            <person name="Otillar R."/>
            <person name="Spatafora J.W."/>
            <person name="Yadav J.S."/>
            <person name="Aerts A."/>
            <person name="Benoit I."/>
            <person name="Boyd A."/>
            <person name="Carlson A."/>
            <person name="Copeland A."/>
            <person name="Coutinho P.M."/>
            <person name="de Vries R.P."/>
            <person name="Ferreira P."/>
            <person name="Findley K."/>
            <person name="Foster B."/>
            <person name="Gaskell J."/>
            <person name="Glotzer D."/>
            <person name="Gorecki P."/>
            <person name="Heitman J."/>
            <person name="Hesse C."/>
            <person name="Hori C."/>
            <person name="Igarashi K."/>
            <person name="Jurgens J.A."/>
            <person name="Kallen N."/>
            <person name="Kersten P."/>
            <person name="Kohler A."/>
            <person name="Kuees U."/>
            <person name="Kumar T.K.A."/>
            <person name="Kuo A."/>
            <person name="LaButti K."/>
            <person name="Larrondo L.F."/>
            <person name="Lindquist E."/>
            <person name="Ling A."/>
            <person name="Lombard V."/>
            <person name="Lucas S."/>
            <person name="Lundell T."/>
            <person name="Martin R."/>
            <person name="McLaughlin D.J."/>
            <person name="Morgenstern I."/>
            <person name="Morin E."/>
            <person name="Murat C."/>
            <person name="Nagy L.G."/>
            <person name="Nolan M."/>
            <person name="Ohm R.A."/>
            <person name="Patyshakuliyeva A."/>
            <person name="Rokas A."/>
            <person name="Ruiz-Duenas F.J."/>
            <person name="Sabat G."/>
            <person name="Salamov A."/>
            <person name="Samejima M."/>
            <person name="Schmutz J."/>
            <person name="Slot J.C."/>
            <person name="St John F."/>
            <person name="Stenlid J."/>
            <person name="Sun H."/>
            <person name="Sun S."/>
            <person name="Syed K."/>
            <person name="Tsang A."/>
            <person name="Wiebenga A."/>
            <person name="Young D."/>
            <person name="Pisabarro A."/>
            <person name="Eastwood D.C."/>
            <person name="Martin F."/>
            <person name="Cullen D."/>
            <person name="Grigoriev I.V."/>
            <person name="Hibbett D.S."/>
        </authorList>
    </citation>
    <scope>NUCLEOTIDE SEQUENCE [LARGE SCALE GENOMIC DNA]</scope>
    <source>
        <strain evidence="2">RWD-64-598 SS2</strain>
    </source>
</reference>
<comment type="caution">
    <text evidence="1">The sequence shown here is derived from an EMBL/GenBank/DDBJ whole genome shotgun (WGS) entry which is preliminary data.</text>
</comment>
<protein>
    <submittedName>
        <fullName evidence="1">Uncharacterized protein</fullName>
    </submittedName>
</protein>
<sequence length="55" mass="6169">MGPNADILVRKHTYHTGRSLECTRTGNHIYRVESFKLVLYLTLSVLSKRPGKGPG</sequence>
<organism evidence="1 2">
    <name type="scientific">Coniophora puteana (strain RWD-64-598)</name>
    <name type="common">Brown rot fungus</name>
    <dbReference type="NCBI Taxonomy" id="741705"/>
    <lineage>
        <taxon>Eukaryota</taxon>
        <taxon>Fungi</taxon>
        <taxon>Dikarya</taxon>
        <taxon>Basidiomycota</taxon>
        <taxon>Agaricomycotina</taxon>
        <taxon>Agaricomycetes</taxon>
        <taxon>Agaricomycetidae</taxon>
        <taxon>Boletales</taxon>
        <taxon>Coniophorineae</taxon>
        <taxon>Coniophoraceae</taxon>
        <taxon>Coniophora</taxon>
    </lineage>
</organism>
<proteinExistence type="predicted"/>
<keyword evidence="2" id="KW-1185">Reference proteome</keyword>
<dbReference type="RefSeq" id="XP_007772759.1">
    <property type="nucleotide sequence ID" value="XM_007774569.1"/>
</dbReference>
<dbReference type="Proteomes" id="UP000053558">
    <property type="component" value="Unassembled WGS sequence"/>
</dbReference>